<evidence type="ECO:0000313" key="2">
    <source>
        <dbReference type="Proteomes" id="UP000004596"/>
    </source>
</evidence>
<dbReference type="Proteomes" id="UP000004596">
    <property type="component" value="Unassembled WGS sequence"/>
</dbReference>
<comment type="caution">
    <text evidence="1">The sequence shown here is derived from an EMBL/GenBank/DDBJ whole genome shotgun (WGS) entry which is preliminary data.</text>
</comment>
<protein>
    <submittedName>
        <fullName evidence="1">Uncharacterized protein</fullName>
    </submittedName>
</protein>
<sequence length="40" mass="4502">MDAAKIGSFSLSTRISELKKHKEEGIIENSCKYPAKIYSK</sequence>
<proteinExistence type="predicted"/>
<dbReference type="EMBL" id="ABJL02000006">
    <property type="protein sequence ID" value="EDV07266.1"/>
    <property type="molecule type" value="Genomic_DNA"/>
</dbReference>
<evidence type="ECO:0000313" key="1">
    <source>
        <dbReference type="EMBL" id="EDV07266.1"/>
    </source>
</evidence>
<gene>
    <name evidence="1" type="ORF">BACINT_00833</name>
</gene>
<reference evidence="1 2" key="1">
    <citation type="submission" date="2008-04" db="EMBL/GenBank/DDBJ databases">
        <title>Draft genome sequence of Bacteroides intestinalis (DSM 17393).</title>
        <authorList>
            <person name="Sudarsanam P."/>
            <person name="Ley R."/>
            <person name="Guruge J."/>
            <person name="Turnbaugh P.J."/>
            <person name="Mahowald M."/>
            <person name="Liep D."/>
            <person name="Gordon J."/>
        </authorList>
    </citation>
    <scope>NUCLEOTIDE SEQUENCE [LARGE SCALE GENOMIC DNA]</scope>
    <source>
        <strain evidence="1 2">DSM 17393</strain>
    </source>
</reference>
<dbReference type="AlphaFoldDB" id="B3C7E2"/>
<reference evidence="1 2" key="2">
    <citation type="submission" date="2008-04" db="EMBL/GenBank/DDBJ databases">
        <authorList>
            <person name="Fulton L."/>
            <person name="Clifton S."/>
            <person name="Fulton B."/>
            <person name="Xu J."/>
            <person name="Minx P."/>
            <person name="Pepin K.H."/>
            <person name="Johnson M."/>
            <person name="Thiruvilangam P."/>
            <person name="Bhonagiri V."/>
            <person name="Nash W.E."/>
            <person name="Mardis E.R."/>
            <person name="Wilson R.K."/>
        </authorList>
    </citation>
    <scope>NUCLEOTIDE SEQUENCE [LARGE SCALE GENOMIC DNA]</scope>
    <source>
        <strain evidence="1 2">DSM 17393</strain>
    </source>
</reference>
<organism evidence="1 2">
    <name type="scientific">Bacteroides intestinalis DSM 17393</name>
    <dbReference type="NCBI Taxonomy" id="471870"/>
    <lineage>
        <taxon>Bacteria</taxon>
        <taxon>Pseudomonadati</taxon>
        <taxon>Bacteroidota</taxon>
        <taxon>Bacteroidia</taxon>
        <taxon>Bacteroidales</taxon>
        <taxon>Bacteroidaceae</taxon>
        <taxon>Bacteroides</taxon>
    </lineage>
</organism>
<name>B3C7E2_9BACE</name>
<accession>B3C7E2</accession>